<dbReference type="InParanoid" id="M9SCW7"/>
<keyword evidence="2" id="KW-1185">Reference proteome</keyword>
<dbReference type="Proteomes" id="UP000012672">
    <property type="component" value="Chromosome"/>
</dbReference>
<sequence>MTKADMVRRCAREADADIVVMIGDCPQDLEGARQAGAGFIAAAYGYGLPPGKCKEEGIPYVLSPRDIPVEVGRTKSRILEFGFSFWHY</sequence>
<dbReference type="Pfam" id="PF13242">
    <property type="entry name" value="Hydrolase_like"/>
    <property type="match status" value="1"/>
</dbReference>
<proteinExistence type="predicted"/>
<accession>M9SCW7</accession>
<dbReference type="KEGG" id="max:MMALV_05440"/>
<dbReference type="STRING" id="1236689.MMALV_05440"/>
<dbReference type="Gene3D" id="3.40.50.1000">
    <property type="entry name" value="HAD superfamily/HAD-like"/>
    <property type="match status" value="1"/>
</dbReference>
<dbReference type="GeneID" id="41321336"/>
<evidence type="ECO:0008006" key="3">
    <source>
        <dbReference type="Google" id="ProtNLM"/>
    </source>
</evidence>
<dbReference type="HOGENOM" id="CLU_2461606_0_0_2"/>
<gene>
    <name evidence="1" type="ORF">MMALV_05440</name>
</gene>
<dbReference type="RefSeq" id="WP_015504433.1">
    <property type="nucleotide sequence ID" value="NC_020913.1"/>
</dbReference>
<dbReference type="AlphaFoldDB" id="M9SCW7"/>
<reference evidence="1 2" key="1">
    <citation type="journal article" date="2012" name="J. Bacteriol.">
        <title>Genome sequence of 'Candidatus Methanomethylophilus alvus' Mx1201, a methanogenic archaeon from the human gut belonging to a seventh order of methanogens.</title>
        <authorList>
            <person name="Borrel G."/>
            <person name="Harris H.M."/>
            <person name="Tottey W."/>
            <person name="Mihajlovski A."/>
            <person name="Parisot N."/>
            <person name="Peyretaillade E."/>
            <person name="Peyret P."/>
            <person name="Gribaldo S."/>
            <person name="O'Toole P.W."/>
            <person name="Brugere J.F."/>
        </authorList>
    </citation>
    <scope>NUCLEOTIDE SEQUENCE [LARGE SCALE GENOMIC DNA]</scope>
    <source>
        <strain evidence="1 2">Mx1201</strain>
    </source>
</reference>
<name>M9SCW7_METAX</name>
<dbReference type="InterPro" id="IPR036412">
    <property type="entry name" value="HAD-like_sf"/>
</dbReference>
<dbReference type="EMBL" id="CP004049">
    <property type="protein sequence ID" value="AGI85285.1"/>
    <property type="molecule type" value="Genomic_DNA"/>
</dbReference>
<organism evidence="1 2">
    <name type="scientific">Methanomethylophilus alvi (strain Mx1201)</name>
    <dbReference type="NCBI Taxonomy" id="1236689"/>
    <lineage>
        <taxon>Archaea</taxon>
        <taxon>Methanobacteriati</taxon>
        <taxon>Thermoplasmatota</taxon>
        <taxon>Thermoplasmata</taxon>
        <taxon>Methanomassiliicoccales</taxon>
        <taxon>Methanomethylophilaceae</taxon>
        <taxon>Methanomethylophilus</taxon>
    </lineage>
</organism>
<dbReference type="eggNOG" id="arCOG02292">
    <property type="taxonomic scope" value="Archaea"/>
</dbReference>
<evidence type="ECO:0000313" key="2">
    <source>
        <dbReference type="Proteomes" id="UP000012672"/>
    </source>
</evidence>
<protein>
    <recommendedName>
        <fullName evidence="3">Phosphoglycolate phosphatase</fullName>
    </recommendedName>
</protein>
<dbReference type="SUPFAM" id="SSF56784">
    <property type="entry name" value="HAD-like"/>
    <property type="match status" value="1"/>
</dbReference>
<dbReference type="InterPro" id="IPR023214">
    <property type="entry name" value="HAD_sf"/>
</dbReference>
<evidence type="ECO:0000313" key="1">
    <source>
        <dbReference type="EMBL" id="AGI85285.1"/>
    </source>
</evidence>